<sequence>MNTQNLIAEHREKHDRDNLGFTQVYPLGWKRLMALAKGNQGAFGLYTFLAQHIDGACGAVVADQAFLADQFDVTTRTVRNWISYLEEQKAIVKIPVAGRVCAYALNPHEVWKGYDNNKPTAAFLTKTLVSKDGEIKRRIMAMFSN</sequence>
<organism evidence="1">
    <name type="scientific">uncultured prokaryote</name>
    <dbReference type="NCBI Taxonomy" id="198431"/>
    <lineage>
        <taxon>unclassified sequences</taxon>
        <taxon>environmental samples</taxon>
    </lineage>
</organism>
<evidence type="ECO:0000313" key="1">
    <source>
        <dbReference type="EMBL" id="CRY95932.1"/>
    </source>
</evidence>
<proteinExistence type="predicted"/>
<protein>
    <submittedName>
        <fullName evidence="1">Uncharacterized protein</fullName>
    </submittedName>
</protein>
<dbReference type="EMBL" id="LN853435">
    <property type="protein sequence ID" value="CRY95932.1"/>
    <property type="molecule type" value="Genomic_DNA"/>
</dbReference>
<reference evidence="1" key="1">
    <citation type="submission" date="2015-06" db="EMBL/GenBank/DDBJ databases">
        <authorList>
            <person name="Joergensen T."/>
        </authorList>
    </citation>
    <scope>NUCLEOTIDE SEQUENCE</scope>
    <source>
        <strain evidence="1">RGFK0829</strain>
    </source>
</reference>
<dbReference type="AlphaFoldDB" id="A0A0H5QJE3"/>
<reference evidence="1" key="2">
    <citation type="submission" date="2015-07" db="EMBL/GenBank/DDBJ databases">
        <title>Plasmids, circular viruses and viroids from rat gut.</title>
        <authorList>
            <person name="Jorgensen T.J."/>
            <person name="Hansen M.A."/>
            <person name="Xu Z."/>
            <person name="Tabak M.A."/>
            <person name="Sorensen S.J."/>
            <person name="Hansen L.H."/>
        </authorList>
    </citation>
    <scope>NUCLEOTIDE SEQUENCE</scope>
    <source>
        <strain evidence="1">RGFK0829</strain>
    </source>
</reference>
<name>A0A0H5QJE3_9ZZZZ</name>
<accession>A0A0H5QJE3</accession>